<comment type="similarity">
    <text evidence="2">Belongs to the zinc-containing alcohol dehydrogenase family.</text>
</comment>
<name>A0A9W9PM64_9EURO</name>
<dbReference type="SUPFAM" id="SSF50129">
    <property type="entry name" value="GroES-like"/>
    <property type="match status" value="1"/>
</dbReference>
<keyword evidence="5" id="KW-0560">Oxidoreductase</keyword>
<comment type="cofactor">
    <cofactor evidence="1">
        <name>Zn(2+)</name>
        <dbReference type="ChEBI" id="CHEBI:29105"/>
    </cofactor>
</comment>
<evidence type="ECO:0000256" key="3">
    <source>
        <dbReference type="ARBA" id="ARBA00022723"/>
    </source>
</evidence>
<keyword evidence="3" id="KW-0479">Metal-binding</keyword>
<dbReference type="InterPro" id="IPR011032">
    <property type="entry name" value="GroES-like_sf"/>
</dbReference>
<evidence type="ECO:0000256" key="6">
    <source>
        <dbReference type="SAM" id="SignalP"/>
    </source>
</evidence>
<dbReference type="SUPFAM" id="SSF51735">
    <property type="entry name" value="NAD(P)-binding Rossmann-fold domains"/>
    <property type="match status" value="1"/>
</dbReference>
<keyword evidence="4" id="KW-0862">Zinc</keyword>
<dbReference type="GO" id="GO:0046872">
    <property type="term" value="F:metal ion binding"/>
    <property type="evidence" value="ECO:0007669"/>
    <property type="project" value="UniProtKB-KW"/>
</dbReference>
<dbReference type="GO" id="GO:0003939">
    <property type="term" value="F:L-iditol 2-dehydrogenase (NAD+) activity"/>
    <property type="evidence" value="ECO:0007669"/>
    <property type="project" value="TreeGrafter"/>
</dbReference>
<dbReference type="OrthoDB" id="3941538at2759"/>
<sequence>MLIRLAVTSAEVALTTCVLITVLAATPPHDGTLSKYYITQADYCYPLPQHMDFEEGALVDSVAMAVQITKVGKVRPNQTVVVFGCGPVGLLCQAVSKAYSAEKVIGIDISQSRAEFAETFGADGVFVPPPKPEGKDDTPWNDEVAQIIKDRFDLGKGPDVVLEATGAEPCIQTGIHLTKKGGDKVVFPITTACIRDLHFRGSIRYTVGCYPTAVDLIASGKINVKRLITNRFKFEQAEEEIELVRQGKESVIKVIIEGVSA</sequence>
<dbReference type="Gene3D" id="3.40.50.720">
    <property type="entry name" value="NAD(P)-binding Rossmann-like Domain"/>
    <property type="match status" value="1"/>
</dbReference>
<dbReference type="AlphaFoldDB" id="A0A9W9PM64"/>
<dbReference type="InterPro" id="IPR036291">
    <property type="entry name" value="NAD(P)-bd_dom_sf"/>
</dbReference>
<feature type="chain" id="PRO_5040954869" evidence="6">
    <location>
        <begin position="26"/>
        <end position="261"/>
    </location>
</feature>
<dbReference type="RefSeq" id="XP_058335143.1">
    <property type="nucleotide sequence ID" value="XM_058472002.1"/>
</dbReference>
<evidence type="ECO:0000256" key="1">
    <source>
        <dbReference type="ARBA" id="ARBA00001947"/>
    </source>
</evidence>
<keyword evidence="6" id="KW-0732">Signal</keyword>
<comment type="caution">
    <text evidence="8">The sequence shown here is derived from an EMBL/GenBank/DDBJ whole genome shotgun (WGS) entry which is preliminary data.</text>
</comment>
<reference evidence="8" key="1">
    <citation type="submission" date="2022-11" db="EMBL/GenBank/DDBJ databases">
        <authorList>
            <person name="Petersen C."/>
        </authorList>
    </citation>
    <scope>NUCLEOTIDE SEQUENCE</scope>
    <source>
        <strain evidence="8">IBT 19713</strain>
    </source>
</reference>
<evidence type="ECO:0000256" key="4">
    <source>
        <dbReference type="ARBA" id="ARBA00022833"/>
    </source>
</evidence>
<dbReference type="GeneID" id="83199305"/>
<evidence type="ECO:0000313" key="9">
    <source>
        <dbReference type="Proteomes" id="UP001150941"/>
    </source>
</evidence>
<dbReference type="GO" id="GO:0006062">
    <property type="term" value="P:sorbitol catabolic process"/>
    <property type="evidence" value="ECO:0007669"/>
    <property type="project" value="TreeGrafter"/>
</dbReference>
<dbReference type="PANTHER" id="PTHR43161">
    <property type="entry name" value="SORBITOL DEHYDROGENASE"/>
    <property type="match status" value="1"/>
</dbReference>
<dbReference type="EMBL" id="JAPQKS010000002">
    <property type="protein sequence ID" value="KAJ5247722.1"/>
    <property type="molecule type" value="Genomic_DNA"/>
</dbReference>
<gene>
    <name evidence="8" type="ORF">N7468_002705</name>
</gene>
<dbReference type="PANTHER" id="PTHR43161:SF9">
    <property type="entry name" value="SORBITOL DEHYDROGENASE"/>
    <property type="match status" value="1"/>
</dbReference>
<protein>
    <submittedName>
        <fullName evidence="8">GroES-like protein</fullName>
    </submittedName>
</protein>
<keyword evidence="9" id="KW-1185">Reference proteome</keyword>
<dbReference type="Gene3D" id="3.90.180.10">
    <property type="entry name" value="Medium-chain alcohol dehydrogenases, catalytic domain"/>
    <property type="match status" value="1"/>
</dbReference>
<evidence type="ECO:0000259" key="7">
    <source>
        <dbReference type="Pfam" id="PF00107"/>
    </source>
</evidence>
<dbReference type="Proteomes" id="UP001150941">
    <property type="component" value="Unassembled WGS sequence"/>
</dbReference>
<reference evidence="8" key="2">
    <citation type="journal article" date="2023" name="IMA Fungus">
        <title>Comparative genomic study of the Penicillium genus elucidates a diverse pangenome and 15 lateral gene transfer events.</title>
        <authorList>
            <person name="Petersen C."/>
            <person name="Sorensen T."/>
            <person name="Nielsen M.R."/>
            <person name="Sondergaard T.E."/>
            <person name="Sorensen J.L."/>
            <person name="Fitzpatrick D.A."/>
            <person name="Frisvad J.C."/>
            <person name="Nielsen K.L."/>
        </authorList>
    </citation>
    <scope>NUCLEOTIDE SEQUENCE</scope>
    <source>
        <strain evidence="8">IBT 19713</strain>
    </source>
</reference>
<accession>A0A9W9PM64</accession>
<organism evidence="8 9">
    <name type="scientific">Penicillium chermesinum</name>
    <dbReference type="NCBI Taxonomy" id="63820"/>
    <lineage>
        <taxon>Eukaryota</taxon>
        <taxon>Fungi</taxon>
        <taxon>Dikarya</taxon>
        <taxon>Ascomycota</taxon>
        <taxon>Pezizomycotina</taxon>
        <taxon>Eurotiomycetes</taxon>
        <taxon>Eurotiomycetidae</taxon>
        <taxon>Eurotiales</taxon>
        <taxon>Aspergillaceae</taxon>
        <taxon>Penicillium</taxon>
    </lineage>
</organism>
<proteinExistence type="inferred from homology"/>
<dbReference type="InterPro" id="IPR013149">
    <property type="entry name" value="ADH-like_C"/>
</dbReference>
<dbReference type="Pfam" id="PF00107">
    <property type="entry name" value="ADH_zinc_N"/>
    <property type="match status" value="1"/>
</dbReference>
<evidence type="ECO:0000313" key="8">
    <source>
        <dbReference type="EMBL" id="KAJ5247722.1"/>
    </source>
</evidence>
<evidence type="ECO:0000256" key="5">
    <source>
        <dbReference type="ARBA" id="ARBA00023002"/>
    </source>
</evidence>
<evidence type="ECO:0000256" key="2">
    <source>
        <dbReference type="ARBA" id="ARBA00008072"/>
    </source>
</evidence>
<feature type="domain" description="Alcohol dehydrogenase-like C-terminal" evidence="7">
    <location>
        <begin position="87"/>
        <end position="218"/>
    </location>
</feature>
<feature type="signal peptide" evidence="6">
    <location>
        <begin position="1"/>
        <end position="25"/>
    </location>
</feature>